<dbReference type="HOGENOM" id="CLU_501429_0_0_14"/>
<evidence type="ECO:0000313" key="3">
    <source>
        <dbReference type="Proteomes" id="UP000014984"/>
    </source>
</evidence>
<keyword evidence="3" id="KW-1185">Reference proteome</keyword>
<keyword evidence="1" id="KW-0812">Transmembrane</keyword>
<dbReference type="OrthoDB" id="397686at2"/>
<protein>
    <recommendedName>
        <fullName evidence="4">Transmembrane protein</fullName>
    </recommendedName>
</protein>
<dbReference type="RefSeq" id="WP_020834291.1">
    <property type="nucleotide sequence ID" value="NC_021846.1"/>
</dbReference>
<dbReference type="PATRIC" id="fig|1276220.3.peg.531"/>
<reference evidence="2 3" key="1">
    <citation type="journal article" date="2013" name="Genome Biol. Evol.">
        <title>Comparison of metabolic capacities and inference of gene content evolution in mosquito-associated Spiroplasma diminutum and S. taiwanense.</title>
        <authorList>
            <person name="Lo W.S."/>
            <person name="Ku C."/>
            <person name="Chen L.L."/>
            <person name="Chang T.H."/>
            <person name="Kuo C.H."/>
        </authorList>
    </citation>
    <scope>NUCLEOTIDE SEQUENCE [LARGE SCALE GENOMIC DNA]</scope>
    <source>
        <strain evidence="2">CT-1</strain>
    </source>
</reference>
<sequence>MKKFLIFFGVVGSLSSSFLYTSEFINEAKTNIDYIKKLRIINNLESDEKIEYNNFIVPKTTVNGEETVMYYGRVLKYFFANSVEISNEVLENLKNQFSKKSESISALSIQNLLASTINLSIYGSSSDAEFFAESFAKWLDTPDELKNKSWEITNNFFTNILPELLKTGAILKDQDTNAEKTIVNLVSNNISTIKYNINLEVKDSNPVDLKYQTTDLIFSQSYWKGSSNYNGALNYIAKQTNNQSVLETFEIIKTWINDNYTRASEASIQKFNDFNKNNFKNFDELDKELVKYSIDNEGVSRLPFKKVYDNLEENYLISIPSYFNDSEKWTTTDTKNLKQLTLFLYNILSSLIENEIWVRNLLTGFIISPDYPLIGASNGTMGYTSTAGYTNRATGKYASTTYSYIVLTGVSLTIKEFNSNYKMGFWSSPIKYNVLIHEYGHAIDAFGSRLNENRNTNYSNDISYKEMYSGNIFGDYKQTSTSNSYSVKTWVIIVLGVIGSSILIIGISYTVNIIRSKKKKV</sequence>
<proteinExistence type="predicted"/>
<dbReference type="AlphaFoldDB" id="S5LZL4"/>
<gene>
    <name evidence="2" type="ORF">STAIW_v1c05230</name>
</gene>
<evidence type="ECO:0000256" key="1">
    <source>
        <dbReference type="SAM" id="Phobius"/>
    </source>
</evidence>
<evidence type="ECO:0000313" key="2">
    <source>
        <dbReference type="EMBL" id="AGR41152.1"/>
    </source>
</evidence>
<dbReference type="eggNOG" id="ENOG50346KY">
    <property type="taxonomic scope" value="Bacteria"/>
</dbReference>
<dbReference type="Proteomes" id="UP000014984">
    <property type="component" value="Chromosome"/>
</dbReference>
<organism evidence="2 3">
    <name type="scientific">Spiroplasma taiwanense CT-1</name>
    <dbReference type="NCBI Taxonomy" id="1276220"/>
    <lineage>
        <taxon>Bacteria</taxon>
        <taxon>Bacillati</taxon>
        <taxon>Mycoplasmatota</taxon>
        <taxon>Mollicutes</taxon>
        <taxon>Entomoplasmatales</taxon>
        <taxon>Spiroplasmataceae</taxon>
        <taxon>Spiroplasma</taxon>
    </lineage>
</organism>
<keyword evidence="1" id="KW-0472">Membrane</keyword>
<dbReference type="STRING" id="1276220.STAIW_v1c05230"/>
<feature type="transmembrane region" description="Helical" evidence="1">
    <location>
        <begin position="490"/>
        <end position="511"/>
    </location>
</feature>
<name>S5LZL4_9MOLU</name>
<dbReference type="KEGG" id="stai:STAIW_v1c05230"/>
<evidence type="ECO:0008006" key="4">
    <source>
        <dbReference type="Google" id="ProtNLM"/>
    </source>
</evidence>
<accession>S5LZL4</accession>
<dbReference type="EMBL" id="CP005074">
    <property type="protein sequence ID" value="AGR41152.1"/>
    <property type="molecule type" value="Genomic_DNA"/>
</dbReference>
<keyword evidence="1" id="KW-1133">Transmembrane helix</keyword>